<proteinExistence type="predicted"/>
<keyword evidence="5" id="KW-1185">Reference proteome</keyword>
<feature type="domain" description="HTH tetR-type" evidence="3">
    <location>
        <begin position="11"/>
        <end position="71"/>
    </location>
</feature>
<dbReference type="Pfam" id="PF17939">
    <property type="entry name" value="TetR_C_30"/>
    <property type="match status" value="1"/>
</dbReference>
<keyword evidence="1 2" id="KW-0238">DNA-binding</keyword>
<sequence>MSTASGNRQGTATRLRLIKTAERLFATQGFDAVSVRAVNAAAGLGPASVHYHFGTKEDLLTAVLVDLGGAVRDQITANVAELAAGPQPADADALVRAVTGPYLELLLRQRTRGMRWVKIIAQISPEGHPTLEAAGRELQVALLGEVRRTYPEADPARLERRWAISVTSFLQSLSRADEWRRDGGRLSPDELASFHEDLVVFVVGGLERLLAS</sequence>
<dbReference type="PROSITE" id="PS01081">
    <property type="entry name" value="HTH_TETR_1"/>
    <property type="match status" value="1"/>
</dbReference>
<organism evidence="4 5">
    <name type="scientific">Rhodococcus tukisamuensis</name>
    <dbReference type="NCBI Taxonomy" id="168276"/>
    <lineage>
        <taxon>Bacteria</taxon>
        <taxon>Bacillati</taxon>
        <taxon>Actinomycetota</taxon>
        <taxon>Actinomycetes</taxon>
        <taxon>Mycobacteriales</taxon>
        <taxon>Nocardiaceae</taxon>
        <taxon>Rhodococcus</taxon>
    </lineage>
</organism>
<name>A0A1G7A7V4_9NOCA</name>
<dbReference type="Proteomes" id="UP000199417">
    <property type="component" value="Unassembled WGS sequence"/>
</dbReference>
<dbReference type="InterPro" id="IPR009057">
    <property type="entry name" value="Homeodomain-like_sf"/>
</dbReference>
<dbReference type="PRINTS" id="PR00455">
    <property type="entry name" value="HTHTETR"/>
</dbReference>
<dbReference type="AlphaFoldDB" id="A0A1G7A7V4"/>
<dbReference type="EMBL" id="FNAB01000010">
    <property type="protein sequence ID" value="SDE10135.1"/>
    <property type="molecule type" value="Genomic_DNA"/>
</dbReference>
<dbReference type="SUPFAM" id="SSF46689">
    <property type="entry name" value="Homeodomain-like"/>
    <property type="match status" value="1"/>
</dbReference>
<evidence type="ECO:0000259" key="3">
    <source>
        <dbReference type="PROSITE" id="PS50977"/>
    </source>
</evidence>
<protein>
    <submittedName>
        <fullName evidence="4">DNA-binding transcriptional regulator, AcrR family</fullName>
    </submittedName>
</protein>
<accession>A0A1G7A7V4</accession>
<reference evidence="4 5" key="1">
    <citation type="submission" date="2016-10" db="EMBL/GenBank/DDBJ databases">
        <authorList>
            <person name="de Groot N.N."/>
        </authorList>
    </citation>
    <scope>NUCLEOTIDE SEQUENCE [LARGE SCALE GENOMIC DNA]</scope>
    <source>
        <strain evidence="4 5">JCM 11308</strain>
    </source>
</reference>
<dbReference type="PROSITE" id="PS50977">
    <property type="entry name" value="HTH_TETR_2"/>
    <property type="match status" value="1"/>
</dbReference>
<gene>
    <name evidence="4" type="ORF">SAMN05444580_11053</name>
</gene>
<dbReference type="InterPro" id="IPR041586">
    <property type="entry name" value="PsrA_TetR_C"/>
</dbReference>
<feature type="DNA-binding region" description="H-T-H motif" evidence="2">
    <location>
        <begin position="34"/>
        <end position="53"/>
    </location>
</feature>
<dbReference type="InterPro" id="IPR023772">
    <property type="entry name" value="DNA-bd_HTH_TetR-type_CS"/>
</dbReference>
<evidence type="ECO:0000256" key="2">
    <source>
        <dbReference type="PROSITE-ProRule" id="PRU00335"/>
    </source>
</evidence>
<dbReference type="GO" id="GO:0003700">
    <property type="term" value="F:DNA-binding transcription factor activity"/>
    <property type="evidence" value="ECO:0007669"/>
    <property type="project" value="TreeGrafter"/>
</dbReference>
<dbReference type="Gene3D" id="1.10.357.10">
    <property type="entry name" value="Tetracycline Repressor, domain 2"/>
    <property type="match status" value="1"/>
</dbReference>
<dbReference type="PANTHER" id="PTHR30055:SF235">
    <property type="entry name" value="TRANSCRIPTIONAL REGULATORY PROTEIN"/>
    <property type="match status" value="1"/>
</dbReference>
<dbReference type="Pfam" id="PF00440">
    <property type="entry name" value="TetR_N"/>
    <property type="match status" value="1"/>
</dbReference>
<dbReference type="InterPro" id="IPR050109">
    <property type="entry name" value="HTH-type_TetR-like_transc_reg"/>
</dbReference>
<evidence type="ECO:0000313" key="4">
    <source>
        <dbReference type="EMBL" id="SDE10135.1"/>
    </source>
</evidence>
<dbReference type="RefSeq" id="WP_072844925.1">
    <property type="nucleotide sequence ID" value="NZ_FNAB01000010.1"/>
</dbReference>
<dbReference type="PANTHER" id="PTHR30055">
    <property type="entry name" value="HTH-TYPE TRANSCRIPTIONAL REGULATOR RUTR"/>
    <property type="match status" value="1"/>
</dbReference>
<dbReference type="GO" id="GO:0000976">
    <property type="term" value="F:transcription cis-regulatory region binding"/>
    <property type="evidence" value="ECO:0007669"/>
    <property type="project" value="TreeGrafter"/>
</dbReference>
<dbReference type="InterPro" id="IPR001647">
    <property type="entry name" value="HTH_TetR"/>
</dbReference>
<evidence type="ECO:0000256" key="1">
    <source>
        <dbReference type="ARBA" id="ARBA00023125"/>
    </source>
</evidence>
<evidence type="ECO:0000313" key="5">
    <source>
        <dbReference type="Proteomes" id="UP000199417"/>
    </source>
</evidence>
<dbReference type="STRING" id="168276.SAMN05444580_11053"/>